<evidence type="ECO:0000313" key="2">
    <source>
        <dbReference type="Proteomes" id="UP000751518"/>
    </source>
</evidence>
<gene>
    <name evidence="1" type="ORF">KC614_04895</name>
</gene>
<dbReference type="Proteomes" id="UP000751518">
    <property type="component" value="Unassembled WGS sequence"/>
</dbReference>
<reference evidence="1" key="1">
    <citation type="submission" date="2020-04" db="EMBL/GenBank/DDBJ databases">
        <authorList>
            <person name="Zhang T."/>
        </authorList>
    </citation>
    <scope>NUCLEOTIDE SEQUENCE</scope>
    <source>
        <strain evidence="1">HKST-UBA03</strain>
    </source>
</reference>
<name>A0A955RR90_UNCKA</name>
<evidence type="ECO:0000313" key="1">
    <source>
        <dbReference type="EMBL" id="MCA9392501.1"/>
    </source>
</evidence>
<proteinExistence type="predicted"/>
<comment type="caution">
    <text evidence="1">The sequence shown here is derived from an EMBL/GenBank/DDBJ whole genome shotgun (WGS) entry which is preliminary data.</text>
</comment>
<sequence>MNNVEKLFERIRVIHLDCMKICKSVLGEYLPVAGNIGVFCQSDDEYELFEQVKQTITLPSSNPQQKYFELKDLLTVEGIENVPARTYTHLYIRKPDPTSYGKYLGDMDFVLEPDKYFELKTKVMNNLVPGAIIYDRENWDTIEMTNTEFNTVSYVSTQAFAEKVRVRF</sequence>
<dbReference type="EMBL" id="JAGQKZ010000064">
    <property type="protein sequence ID" value="MCA9392501.1"/>
    <property type="molecule type" value="Genomic_DNA"/>
</dbReference>
<accession>A0A955RR90</accession>
<organism evidence="1 2">
    <name type="scientific">candidate division WWE3 bacterium</name>
    <dbReference type="NCBI Taxonomy" id="2053526"/>
    <lineage>
        <taxon>Bacteria</taxon>
        <taxon>Katanobacteria</taxon>
    </lineage>
</organism>
<protein>
    <submittedName>
        <fullName evidence="1">Uncharacterized protein</fullName>
    </submittedName>
</protein>
<reference evidence="1" key="2">
    <citation type="journal article" date="2021" name="Microbiome">
        <title>Successional dynamics and alternative stable states in a saline activated sludge microbial community over 9 years.</title>
        <authorList>
            <person name="Wang Y."/>
            <person name="Ye J."/>
            <person name="Ju F."/>
            <person name="Liu L."/>
            <person name="Boyd J.A."/>
            <person name="Deng Y."/>
            <person name="Parks D.H."/>
            <person name="Jiang X."/>
            <person name="Yin X."/>
            <person name="Woodcroft B.J."/>
            <person name="Tyson G.W."/>
            <person name="Hugenholtz P."/>
            <person name="Polz M.F."/>
            <person name="Zhang T."/>
        </authorList>
    </citation>
    <scope>NUCLEOTIDE SEQUENCE</scope>
    <source>
        <strain evidence="1">HKST-UBA03</strain>
    </source>
</reference>
<dbReference type="AlphaFoldDB" id="A0A955RR90"/>